<protein>
    <submittedName>
        <fullName evidence="1">Uncharacterized protein</fullName>
    </submittedName>
</protein>
<keyword evidence="2" id="KW-1185">Reference proteome</keyword>
<evidence type="ECO:0000313" key="1">
    <source>
        <dbReference type="EMBL" id="KAH6931685.1"/>
    </source>
</evidence>
<dbReference type="EMBL" id="CM023485">
    <property type="protein sequence ID" value="KAH6931685.1"/>
    <property type="molecule type" value="Genomic_DNA"/>
</dbReference>
<evidence type="ECO:0000313" key="2">
    <source>
        <dbReference type="Proteomes" id="UP000821845"/>
    </source>
</evidence>
<proteinExistence type="predicted"/>
<organism evidence="1 2">
    <name type="scientific">Hyalomma asiaticum</name>
    <name type="common">Tick</name>
    <dbReference type="NCBI Taxonomy" id="266040"/>
    <lineage>
        <taxon>Eukaryota</taxon>
        <taxon>Metazoa</taxon>
        <taxon>Ecdysozoa</taxon>
        <taxon>Arthropoda</taxon>
        <taxon>Chelicerata</taxon>
        <taxon>Arachnida</taxon>
        <taxon>Acari</taxon>
        <taxon>Parasitiformes</taxon>
        <taxon>Ixodida</taxon>
        <taxon>Ixodoidea</taxon>
        <taxon>Ixodidae</taxon>
        <taxon>Hyalomminae</taxon>
        <taxon>Hyalomma</taxon>
    </lineage>
</organism>
<reference evidence="1" key="1">
    <citation type="submission" date="2020-05" db="EMBL/GenBank/DDBJ databases">
        <title>Large-scale comparative analyses of tick genomes elucidate their genetic diversity and vector capacities.</title>
        <authorList>
            <person name="Jia N."/>
            <person name="Wang J."/>
            <person name="Shi W."/>
            <person name="Du L."/>
            <person name="Sun Y."/>
            <person name="Zhan W."/>
            <person name="Jiang J."/>
            <person name="Wang Q."/>
            <person name="Zhang B."/>
            <person name="Ji P."/>
            <person name="Sakyi L.B."/>
            <person name="Cui X."/>
            <person name="Yuan T."/>
            <person name="Jiang B."/>
            <person name="Yang W."/>
            <person name="Lam T.T.-Y."/>
            <person name="Chang Q."/>
            <person name="Ding S."/>
            <person name="Wang X."/>
            <person name="Zhu J."/>
            <person name="Ruan X."/>
            <person name="Zhao L."/>
            <person name="Wei J."/>
            <person name="Que T."/>
            <person name="Du C."/>
            <person name="Cheng J."/>
            <person name="Dai P."/>
            <person name="Han X."/>
            <person name="Huang E."/>
            <person name="Gao Y."/>
            <person name="Liu J."/>
            <person name="Shao H."/>
            <person name="Ye R."/>
            <person name="Li L."/>
            <person name="Wei W."/>
            <person name="Wang X."/>
            <person name="Wang C."/>
            <person name="Yang T."/>
            <person name="Huo Q."/>
            <person name="Li W."/>
            <person name="Guo W."/>
            <person name="Chen H."/>
            <person name="Zhou L."/>
            <person name="Ni X."/>
            <person name="Tian J."/>
            <person name="Zhou Y."/>
            <person name="Sheng Y."/>
            <person name="Liu T."/>
            <person name="Pan Y."/>
            <person name="Xia L."/>
            <person name="Li J."/>
            <person name="Zhao F."/>
            <person name="Cao W."/>
        </authorList>
    </citation>
    <scope>NUCLEOTIDE SEQUENCE</scope>
    <source>
        <strain evidence="1">Hyas-2018</strain>
    </source>
</reference>
<dbReference type="Proteomes" id="UP000821845">
    <property type="component" value="Chromosome 5"/>
</dbReference>
<sequence length="118" mass="13258">MRGPEVGASHLEAAFFGGGRCTFCTQDDATRVKSTRNWLYIMCVTLYGHTDAGPDLDSARVYTAVIAQEGRSLEKHEEANILQEEERGEVEGRVKRRVLLLPTCNEGQSVQDRLQRLF</sequence>
<gene>
    <name evidence="1" type="ORF">HPB50_026990</name>
</gene>
<accession>A0ACB7SAU8</accession>
<name>A0ACB7SAU8_HYAAI</name>
<comment type="caution">
    <text evidence="1">The sequence shown here is derived from an EMBL/GenBank/DDBJ whole genome shotgun (WGS) entry which is preliminary data.</text>
</comment>